<dbReference type="Pfam" id="PF07693">
    <property type="entry name" value="KAP_NTPase"/>
    <property type="match status" value="1"/>
</dbReference>
<comment type="caution">
    <text evidence="2">The sequence shown here is derived from an EMBL/GenBank/DDBJ whole genome shotgun (WGS) entry which is preliminary data.</text>
</comment>
<dbReference type="InterPro" id="IPR011646">
    <property type="entry name" value="KAP_P-loop"/>
</dbReference>
<dbReference type="Gene3D" id="3.40.50.300">
    <property type="entry name" value="P-loop containing nucleotide triphosphate hydrolases"/>
    <property type="match status" value="1"/>
</dbReference>
<reference evidence="2 3" key="1">
    <citation type="submission" date="2018-10" db="EMBL/GenBank/DDBJ databases">
        <title>Kocuria tytonicola, new bacteria from the preen glands of American barn owls (Tyto furcata).</title>
        <authorList>
            <person name="Braun M.S."/>
            <person name="Wang E."/>
            <person name="Zimmermann S."/>
            <person name="Boutin S."/>
            <person name="Wagner H."/>
            <person name="Wink M."/>
        </authorList>
    </citation>
    <scope>NUCLEOTIDE SEQUENCE [LARGE SCALE GENOMIC DNA]</scope>
    <source>
        <strain evidence="2 3">473</strain>
    </source>
</reference>
<dbReference type="EMBL" id="RDEX01000003">
    <property type="protein sequence ID" value="RLY91646.1"/>
    <property type="molecule type" value="Genomic_DNA"/>
</dbReference>
<organism evidence="2 3">
    <name type="scientific">Kocuria tytonicola</name>
    <dbReference type="NCBI Taxonomy" id="2055946"/>
    <lineage>
        <taxon>Bacteria</taxon>
        <taxon>Bacillati</taxon>
        <taxon>Actinomycetota</taxon>
        <taxon>Actinomycetes</taxon>
        <taxon>Micrococcales</taxon>
        <taxon>Micrococcaceae</taxon>
        <taxon>Kocuria</taxon>
    </lineage>
</organism>
<evidence type="ECO:0000313" key="3">
    <source>
        <dbReference type="Proteomes" id="UP000277871"/>
    </source>
</evidence>
<gene>
    <name evidence="2" type="ORF">EAE32_10460</name>
</gene>
<dbReference type="Proteomes" id="UP000277871">
    <property type="component" value="Unassembled WGS sequence"/>
</dbReference>
<proteinExistence type="predicted"/>
<feature type="domain" description="KAP NTPase" evidence="1">
    <location>
        <begin position="48"/>
        <end position="328"/>
    </location>
</feature>
<sequence>MNQLSCPATAASRALLEGTGRVVNMNTPLQNWIDEPIHCKEEDTLQRIHLAEQAARLVVSAHSWEASVVYGLTGPWGSGKTSMVELIVEALKERDPEWRVARFTPWATSDVSSLMSEFFAALEAALPEDGRDSAQKALRVCARVAGPWLGLIPIVGPALQGSAGILADATNPQMPWDEAFAEASASLRELDTPVLVVADDIDRLQADELLALLKVVRLLGRFPGVHYLLAYDEQTLIENLRGASIGVADADRARLFMEKIVQYPLTVPPLLTHQMRWRLGNGLSDLLGNLRRLWDENDTRMSDVFPFIESQLTTPRAIDRFLAQVRHYLPLQKQNEVNDVDVILLTFLHLQFPDLYNALPRWKNVLTGVQQELDKVLGRREDIQPQWDELLNLVHDRGGRRDASEVMKALFPALNPYSVRNRSAPRVCVPDYFNRYFAHTIPQADIADAEILSALEHASTPESDGNLLVSLLTENSYAERIDLVLKKLRALYGPESSAPGAPAVTLDLIRVVAGQIPKLEHTSRMFSSPRDQGRYLLADILERLPPTSPEELEGALAACPDWVERAQILRLALSRDSSSASPQAPEALTGAAASLTMEISNELLRHLGQRDNADIKSSPYIGFMFVEMFGEPGDLRNRILTRIKQGQFTTEDLAARFVTTQHLVGSREPVSQIGDFSQDLFATFAPARDMLYSRCREDVETSDISWANRRAFVRGRVQPPDASRSGGYASSPSDV</sequence>
<accession>A0A3L9KXT2</accession>
<evidence type="ECO:0000259" key="1">
    <source>
        <dbReference type="Pfam" id="PF07693"/>
    </source>
</evidence>
<evidence type="ECO:0000313" key="2">
    <source>
        <dbReference type="EMBL" id="RLY91646.1"/>
    </source>
</evidence>
<dbReference type="SUPFAM" id="SSF52540">
    <property type="entry name" value="P-loop containing nucleoside triphosphate hydrolases"/>
    <property type="match status" value="1"/>
</dbReference>
<name>A0A3L9KXT2_9MICC</name>
<protein>
    <recommendedName>
        <fullName evidence="1">KAP NTPase domain-containing protein</fullName>
    </recommendedName>
</protein>
<dbReference type="InterPro" id="IPR027417">
    <property type="entry name" value="P-loop_NTPase"/>
</dbReference>
<keyword evidence="3" id="KW-1185">Reference proteome</keyword>
<dbReference type="AlphaFoldDB" id="A0A3L9KXT2"/>